<feature type="domain" description="Cardiolipin synthase N-terminal" evidence="7">
    <location>
        <begin position="22"/>
        <end position="66"/>
    </location>
</feature>
<accession>A0AAU7VS09</accession>
<evidence type="ECO:0000259" key="7">
    <source>
        <dbReference type="Pfam" id="PF13396"/>
    </source>
</evidence>
<dbReference type="Pfam" id="PF13396">
    <property type="entry name" value="PLDc_N"/>
    <property type="match status" value="1"/>
</dbReference>
<feature type="transmembrane region" description="Helical" evidence="6">
    <location>
        <begin position="12"/>
        <end position="32"/>
    </location>
</feature>
<organism evidence="8">
    <name type="scientific">Microbacterium sp. A8/3-1</name>
    <dbReference type="NCBI Taxonomy" id="3160749"/>
    <lineage>
        <taxon>Bacteria</taxon>
        <taxon>Bacillati</taxon>
        <taxon>Actinomycetota</taxon>
        <taxon>Actinomycetes</taxon>
        <taxon>Micrococcales</taxon>
        <taxon>Microbacteriaceae</taxon>
        <taxon>Microbacterium</taxon>
    </lineage>
</organism>
<evidence type="ECO:0000256" key="2">
    <source>
        <dbReference type="ARBA" id="ARBA00022475"/>
    </source>
</evidence>
<name>A0AAU7VS09_9MICO</name>
<proteinExistence type="predicted"/>
<keyword evidence="3 6" id="KW-0812">Transmembrane</keyword>
<evidence type="ECO:0000256" key="5">
    <source>
        <dbReference type="ARBA" id="ARBA00023136"/>
    </source>
</evidence>
<comment type="subcellular location">
    <subcellularLocation>
        <location evidence="1">Cell membrane</location>
        <topology evidence="1">Multi-pass membrane protein</topology>
    </subcellularLocation>
</comment>
<sequence>MNPLIPGPTDVAWSVVWIAAVALAVVALVTLFRTKAAVGVAAATLWAFGIILIPVIGASVWLMASRRLRRAETRRKAAASGSEAA</sequence>
<evidence type="ECO:0000256" key="6">
    <source>
        <dbReference type="SAM" id="Phobius"/>
    </source>
</evidence>
<dbReference type="InterPro" id="IPR027379">
    <property type="entry name" value="CLS_N"/>
</dbReference>
<keyword evidence="4 6" id="KW-1133">Transmembrane helix</keyword>
<dbReference type="GO" id="GO:0005886">
    <property type="term" value="C:plasma membrane"/>
    <property type="evidence" value="ECO:0007669"/>
    <property type="project" value="UniProtKB-SubCell"/>
</dbReference>
<evidence type="ECO:0000256" key="4">
    <source>
        <dbReference type="ARBA" id="ARBA00022989"/>
    </source>
</evidence>
<feature type="transmembrane region" description="Helical" evidence="6">
    <location>
        <begin position="38"/>
        <end position="64"/>
    </location>
</feature>
<keyword evidence="2" id="KW-1003">Cell membrane</keyword>
<gene>
    <name evidence="8" type="ORF">ABS642_13290</name>
</gene>
<dbReference type="EMBL" id="CP158357">
    <property type="protein sequence ID" value="XBX76886.1"/>
    <property type="molecule type" value="Genomic_DNA"/>
</dbReference>
<dbReference type="RefSeq" id="WP_350350460.1">
    <property type="nucleotide sequence ID" value="NZ_CP158357.1"/>
</dbReference>
<evidence type="ECO:0000313" key="8">
    <source>
        <dbReference type="EMBL" id="XBX76886.1"/>
    </source>
</evidence>
<dbReference type="AlphaFoldDB" id="A0AAU7VS09"/>
<reference evidence="8" key="1">
    <citation type="submission" date="2024-06" db="EMBL/GenBank/DDBJ databases">
        <title>Draft genome sequence of Microbacterium sp. strain A8/3-1, isolated from Oxytropis tragacanthoides Fisch. ex DC. Root nodules in the Altai region of Russia.</title>
        <authorList>
            <person name="Sazanova A."/>
            <person name="Guro P."/>
            <person name="Kuznetsova I."/>
            <person name="Belimov A."/>
            <person name="Safronova V."/>
        </authorList>
    </citation>
    <scope>NUCLEOTIDE SEQUENCE</scope>
    <source>
        <strain evidence="8">A8/3-1</strain>
    </source>
</reference>
<keyword evidence="5 6" id="KW-0472">Membrane</keyword>
<evidence type="ECO:0000256" key="1">
    <source>
        <dbReference type="ARBA" id="ARBA00004651"/>
    </source>
</evidence>
<protein>
    <submittedName>
        <fullName evidence="8">PLDc N-terminal domain-containing protein</fullName>
    </submittedName>
</protein>
<evidence type="ECO:0000256" key="3">
    <source>
        <dbReference type="ARBA" id="ARBA00022692"/>
    </source>
</evidence>